<dbReference type="InterPro" id="IPR052736">
    <property type="entry name" value="Stf3_sulfotransferase"/>
</dbReference>
<reference evidence="1 2" key="1">
    <citation type="submission" date="2017-02" db="EMBL/GenBank/DDBJ databases">
        <title>The new phylogeny of genus Mycobacterium.</title>
        <authorList>
            <person name="Tortoli E."/>
            <person name="Trovato A."/>
            <person name="Cirillo D.M."/>
        </authorList>
    </citation>
    <scope>NUCLEOTIDE SEQUENCE [LARGE SCALE GENOMIC DNA]</scope>
    <source>
        <strain evidence="1 2">DSM 45000</strain>
    </source>
</reference>
<dbReference type="PANTHER" id="PTHR36451">
    <property type="entry name" value="PAPS-DEPENDENT SULFOTRANSFERASE STF3"/>
    <property type="match status" value="1"/>
</dbReference>
<evidence type="ECO:0000313" key="2">
    <source>
        <dbReference type="Proteomes" id="UP000192513"/>
    </source>
</evidence>
<evidence type="ECO:0000313" key="1">
    <source>
        <dbReference type="EMBL" id="ORB45448.1"/>
    </source>
</evidence>
<dbReference type="Proteomes" id="UP000192513">
    <property type="component" value="Unassembled WGS sequence"/>
</dbReference>
<dbReference type="SUPFAM" id="SSF52540">
    <property type="entry name" value="P-loop containing nucleoside triphosphate hydrolases"/>
    <property type="match status" value="1"/>
</dbReference>
<accession>A0A1X0IG10</accession>
<dbReference type="Pfam" id="PF13469">
    <property type="entry name" value="Sulfotransfer_3"/>
    <property type="match status" value="1"/>
</dbReference>
<gene>
    <name evidence="1" type="ORF">BST39_04310</name>
</gene>
<proteinExistence type="predicted"/>
<dbReference type="Gene3D" id="3.40.50.300">
    <property type="entry name" value="P-loop containing nucleotide triphosphate hydrolases"/>
    <property type="match status" value="1"/>
</dbReference>
<sequence>MAVPEKFTEAFEPLHQAAAAAAGLDDFGPPTYHEGLHQLLTALDQDGRVAGPRREALFGMLTGVLVRRLYTQEGWRRNPGYRDVRIERPLVITGIPRTGTTALHKLLALDPQFQGVERWLAITPMPRPPRQNWSQKAEFNACVAGLEEFLAAMPGFADAHEMTADSVDECLEVLQQDFVSNTFPSQLAVPAYLHWWREESETTSYQRYADVLRLIGLDDQDRRWLLKNPGHIWGIDDLLALFPDALVVQTHRDPAKAMPSVCRVLEMPQSMYLGENVRPEEIGPPEVDKWRSAVDRTERARRRHPDNFHDVRHADFRADPIATIDSVYSKLGLSLPADVETTMRTWLYEQPEERRRGADADPARYGLSAAALRERFADYITTYAL</sequence>
<protein>
    <recommendedName>
        <fullName evidence="3">Sulfotransferase family protein</fullName>
    </recommendedName>
</protein>
<organism evidence="1 2">
    <name type="scientific">Mycobacterium paraseoulense</name>
    <dbReference type="NCBI Taxonomy" id="590652"/>
    <lineage>
        <taxon>Bacteria</taxon>
        <taxon>Bacillati</taxon>
        <taxon>Actinomycetota</taxon>
        <taxon>Actinomycetes</taxon>
        <taxon>Mycobacteriales</taxon>
        <taxon>Mycobacteriaceae</taxon>
        <taxon>Mycobacterium</taxon>
    </lineage>
</organism>
<evidence type="ECO:0008006" key="3">
    <source>
        <dbReference type="Google" id="ProtNLM"/>
    </source>
</evidence>
<keyword evidence="2" id="KW-1185">Reference proteome</keyword>
<comment type="caution">
    <text evidence="1">The sequence shown here is derived from an EMBL/GenBank/DDBJ whole genome shotgun (WGS) entry which is preliminary data.</text>
</comment>
<dbReference type="OrthoDB" id="9777890at2"/>
<dbReference type="AlphaFoldDB" id="A0A1X0IG10"/>
<dbReference type="EMBL" id="MVIE01000004">
    <property type="protein sequence ID" value="ORB45448.1"/>
    <property type="molecule type" value="Genomic_DNA"/>
</dbReference>
<dbReference type="PANTHER" id="PTHR36451:SF1">
    <property type="entry name" value="OMEGA-HYDROXY-BETA-DIHYDROMENAQUINONE-9 SULFOTRANSFERASE STF3"/>
    <property type="match status" value="1"/>
</dbReference>
<dbReference type="InterPro" id="IPR027417">
    <property type="entry name" value="P-loop_NTPase"/>
</dbReference>
<dbReference type="STRING" id="590652.BST39_04310"/>
<name>A0A1X0IG10_9MYCO</name>
<dbReference type="RefSeq" id="WP_083169411.1">
    <property type="nucleotide sequence ID" value="NZ_AP022619.1"/>
</dbReference>